<gene>
    <name evidence="1" type="ORF">NM688_g8677</name>
</gene>
<protein>
    <submittedName>
        <fullName evidence="1">Uncharacterized protein</fullName>
    </submittedName>
</protein>
<evidence type="ECO:0000313" key="2">
    <source>
        <dbReference type="Proteomes" id="UP001148662"/>
    </source>
</evidence>
<proteinExistence type="predicted"/>
<dbReference type="EMBL" id="JANHOG010002408">
    <property type="protein sequence ID" value="KAJ3523732.1"/>
    <property type="molecule type" value="Genomic_DNA"/>
</dbReference>
<name>A0ACC1RRS5_9APHY</name>
<organism evidence="1 2">
    <name type="scientific">Phlebia brevispora</name>
    <dbReference type="NCBI Taxonomy" id="194682"/>
    <lineage>
        <taxon>Eukaryota</taxon>
        <taxon>Fungi</taxon>
        <taxon>Dikarya</taxon>
        <taxon>Basidiomycota</taxon>
        <taxon>Agaricomycotina</taxon>
        <taxon>Agaricomycetes</taxon>
        <taxon>Polyporales</taxon>
        <taxon>Meruliaceae</taxon>
        <taxon>Phlebia</taxon>
    </lineage>
</organism>
<keyword evidence="2" id="KW-1185">Reference proteome</keyword>
<sequence length="411" mass="46840">MASFENLVALANYEERLREARRIVWRDRGEKPVELDNLWECVEHAGRGAMRAGSLAFAIRSGVNLILLMTRIKRIPKSYRLAMIRHALFGPDSWRFAAMLGSFVGFYKLVLNSLPILLPEPSPPPIPRSLSRSRSRFRAEHRSHLRSSSTHDNALAEDDDDNDEVEFRTEGAHQMWVRKKTRRWYSVVAGAVAGGLAIMCEDPRRRMGIAQQMFVRGLQGSYNAFSDKHGIRIPHGDVIVFSLCCGQILYAFLLRPDTLDRSYVNWINEAAKIPKECVSMNRDLVRDHMFKMSDIDSVLARKDLMPANRTGLLARKALASQATPEFGPFYGPCEAVHPALESCMDVPFDRFYAVFKWMVPIYGALHLIPMLLFKRKVFVREPLKMLLRSLWGTARSSAFLGAFVVIYQCQS</sequence>
<comment type="caution">
    <text evidence="1">The sequence shown here is derived from an EMBL/GenBank/DDBJ whole genome shotgun (WGS) entry which is preliminary data.</text>
</comment>
<evidence type="ECO:0000313" key="1">
    <source>
        <dbReference type="EMBL" id="KAJ3523732.1"/>
    </source>
</evidence>
<reference evidence="1" key="1">
    <citation type="submission" date="2022-07" db="EMBL/GenBank/DDBJ databases">
        <title>Genome Sequence of Phlebia brevispora.</title>
        <authorList>
            <person name="Buettner E."/>
        </authorList>
    </citation>
    <scope>NUCLEOTIDE SEQUENCE</scope>
    <source>
        <strain evidence="1">MPL23</strain>
    </source>
</reference>
<dbReference type="Proteomes" id="UP001148662">
    <property type="component" value="Unassembled WGS sequence"/>
</dbReference>
<accession>A0ACC1RRS5</accession>